<dbReference type="Pfam" id="PF19814">
    <property type="entry name" value="DUF6297"/>
    <property type="match status" value="1"/>
</dbReference>
<feature type="transmembrane region" description="Helical" evidence="1">
    <location>
        <begin position="303"/>
        <end position="319"/>
    </location>
</feature>
<evidence type="ECO:0000313" key="2">
    <source>
        <dbReference type="EMBL" id="SFI51244.1"/>
    </source>
</evidence>
<feature type="transmembrane region" description="Helical" evidence="1">
    <location>
        <begin position="57"/>
        <end position="76"/>
    </location>
</feature>
<keyword evidence="1" id="KW-1133">Transmembrane helix</keyword>
<feature type="transmembrane region" description="Helical" evidence="1">
    <location>
        <begin position="169"/>
        <end position="188"/>
    </location>
</feature>
<feature type="transmembrane region" description="Helical" evidence="1">
    <location>
        <begin position="469"/>
        <end position="490"/>
    </location>
</feature>
<keyword evidence="3" id="KW-1185">Reference proteome</keyword>
<protein>
    <recommendedName>
        <fullName evidence="4">ABC-2 type transport system permease protein</fullName>
    </recommendedName>
</protein>
<dbReference type="Proteomes" id="UP000199111">
    <property type="component" value="Unassembled WGS sequence"/>
</dbReference>
<feature type="transmembrane region" description="Helical" evidence="1">
    <location>
        <begin position="439"/>
        <end position="463"/>
    </location>
</feature>
<keyword evidence="1" id="KW-0472">Membrane</keyword>
<sequence length="496" mass="49523">MSGVSEVRAFIRSRRRAPASWLDRYTALFGLAMGAAVLAQPASSALAAVARQADPSRMGAGVALVALVYAGLLAVARAVGPVAVPAADAAWLVLSPLDRRGVLGRTARLLLVISVLAGTALGVGLLAVLGAPDQLAVRLVAAVVLGVSAAAGGMALAVLSQSSQTWDSWLHVALVAITVLAGVAALSASGPARRILPSVASAPATLGAALAGVAAVAAALLVRRAWSSLARIPARSLLAASTRVGHVAGAAVSMDPGALTWIAEDNHWRGRTLRSRPWPPLPAPLALAWQDWRRLGRRPGRPAVLLGAAALPSLAAQAAGGVTAIAVGALLAGALAAAVAGTSGARRDGDNPTLARLLGVDARAALAARALLPALLSAVWLSLALTGLVLAGTLTAGPWWLFGPSAAPVLAAAGLRMARRNPVDHSMPIIETPAGTVPTGPVVWGLTGVDLAVLGCLPLALALAAQPSALGGFLAAQALAGAVVLSAYLLRAVKGR</sequence>
<evidence type="ECO:0000256" key="1">
    <source>
        <dbReference type="SAM" id="Phobius"/>
    </source>
</evidence>
<reference evidence="3" key="1">
    <citation type="submission" date="2016-10" db="EMBL/GenBank/DDBJ databases">
        <authorList>
            <person name="Varghese N."/>
            <person name="Submissions S."/>
        </authorList>
    </citation>
    <scope>NUCLEOTIDE SEQUENCE [LARGE SCALE GENOMIC DNA]</scope>
    <source>
        <strain evidence="3">CGMCC 4.2126</strain>
    </source>
</reference>
<feature type="transmembrane region" description="Helical" evidence="1">
    <location>
        <begin position="397"/>
        <end position="418"/>
    </location>
</feature>
<evidence type="ECO:0000313" key="3">
    <source>
        <dbReference type="Proteomes" id="UP000199111"/>
    </source>
</evidence>
<dbReference type="RefSeq" id="WP_093886109.1">
    <property type="nucleotide sequence ID" value="NZ_FOQY01000003.1"/>
</dbReference>
<dbReference type="EMBL" id="FOQY01000003">
    <property type="protein sequence ID" value="SFI51244.1"/>
    <property type="molecule type" value="Genomic_DNA"/>
</dbReference>
<dbReference type="GeneID" id="96297164"/>
<keyword evidence="1" id="KW-0812">Transmembrane</keyword>
<name>A0A1I3ITH7_9ACTN</name>
<feature type="transmembrane region" description="Helical" evidence="1">
    <location>
        <begin position="200"/>
        <end position="222"/>
    </location>
</feature>
<dbReference type="AlphaFoldDB" id="A0A1I3ITH7"/>
<accession>A0A1I3ITH7</accession>
<evidence type="ECO:0008006" key="4">
    <source>
        <dbReference type="Google" id="ProtNLM"/>
    </source>
</evidence>
<feature type="transmembrane region" description="Helical" evidence="1">
    <location>
        <begin position="109"/>
        <end position="129"/>
    </location>
</feature>
<dbReference type="InterPro" id="IPR046264">
    <property type="entry name" value="DUF6297"/>
</dbReference>
<feature type="transmembrane region" description="Helical" evidence="1">
    <location>
        <begin position="135"/>
        <end position="157"/>
    </location>
</feature>
<organism evidence="2 3">
    <name type="scientific">Streptosporangium canum</name>
    <dbReference type="NCBI Taxonomy" id="324952"/>
    <lineage>
        <taxon>Bacteria</taxon>
        <taxon>Bacillati</taxon>
        <taxon>Actinomycetota</taxon>
        <taxon>Actinomycetes</taxon>
        <taxon>Streptosporangiales</taxon>
        <taxon>Streptosporangiaceae</taxon>
        <taxon>Streptosporangium</taxon>
    </lineage>
</organism>
<feature type="transmembrane region" description="Helical" evidence="1">
    <location>
        <begin position="366"/>
        <end position="391"/>
    </location>
</feature>
<proteinExistence type="predicted"/>
<feature type="transmembrane region" description="Helical" evidence="1">
    <location>
        <begin position="325"/>
        <end position="345"/>
    </location>
</feature>
<gene>
    <name evidence="2" type="ORF">SAMN05216275_103412</name>
</gene>